<dbReference type="Proteomes" id="UP000318833">
    <property type="component" value="Unassembled WGS sequence"/>
</dbReference>
<comment type="caution">
    <text evidence="1">The sequence shown here is derived from an EMBL/GenBank/DDBJ whole genome shotgun (WGS) entry which is preliminary data.</text>
</comment>
<proteinExistence type="predicted"/>
<dbReference type="AlphaFoldDB" id="A0A554VAT9"/>
<dbReference type="RefSeq" id="WP_143919019.1">
    <property type="nucleotide sequence ID" value="NZ_CANMXV010000115.1"/>
</dbReference>
<dbReference type="EMBL" id="VLNR01000114">
    <property type="protein sequence ID" value="TSE03394.1"/>
    <property type="molecule type" value="Genomic_DNA"/>
</dbReference>
<evidence type="ECO:0000313" key="1">
    <source>
        <dbReference type="EMBL" id="TSE03394.1"/>
    </source>
</evidence>
<dbReference type="OrthoDB" id="9971678at2"/>
<gene>
    <name evidence="1" type="ORF">FOF46_29445</name>
</gene>
<name>A0A554VAT9_9FLAO</name>
<organism evidence="1 2">
    <name type="scientific">Aquimarina algiphila</name>
    <dbReference type="NCBI Taxonomy" id="2047982"/>
    <lineage>
        <taxon>Bacteria</taxon>
        <taxon>Pseudomonadati</taxon>
        <taxon>Bacteroidota</taxon>
        <taxon>Flavobacteriia</taxon>
        <taxon>Flavobacteriales</taxon>
        <taxon>Flavobacteriaceae</taxon>
        <taxon>Aquimarina</taxon>
    </lineage>
</organism>
<protein>
    <submittedName>
        <fullName evidence="1">Uncharacterized protein</fullName>
    </submittedName>
</protein>
<reference evidence="1 2" key="1">
    <citation type="submission" date="2019-07" db="EMBL/GenBank/DDBJ databases">
        <title>The draft genome sequence of Aquimarina algiphila M91.</title>
        <authorList>
            <person name="Meng X."/>
        </authorList>
    </citation>
    <scope>NUCLEOTIDE SEQUENCE [LARGE SCALE GENOMIC DNA]</scope>
    <source>
        <strain evidence="1 2">M91</strain>
    </source>
</reference>
<sequence length="150" mass="17957">MEIKLIPKTTVKGYSQLFGVSHHRIKAISRKADTSKCTGLSYDIIKRDGVYFNEYRLVKEEQGFIFREVLWDNGINGHHKTMKLAIVRALWHVTIHIDEPFKYRELERFKTLERYHNSREHCKHKNAYYVKRYDADYCPDCDITDPFNKK</sequence>
<accession>A0A554VAT9</accession>
<keyword evidence="2" id="KW-1185">Reference proteome</keyword>
<evidence type="ECO:0000313" key="2">
    <source>
        <dbReference type="Proteomes" id="UP000318833"/>
    </source>
</evidence>